<name>A0A1W1V2K4_DESTI</name>
<dbReference type="GO" id="GO:0005829">
    <property type="term" value="C:cytosol"/>
    <property type="evidence" value="ECO:0007669"/>
    <property type="project" value="TreeGrafter"/>
</dbReference>
<evidence type="ECO:0000256" key="1">
    <source>
        <dbReference type="ARBA" id="ARBA00022490"/>
    </source>
</evidence>
<dbReference type="PIRSF" id="PIRSF003078">
    <property type="entry name" value="GidB"/>
    <property type="match status" value="1"/>
</dbReference>
<dbReference type="HAMAP" id="MF_00074">
    <property type="entry name" value="16SrRNA_methyltr_G"/>
    <property type="match status" value="1"/>
</dbReference>
<dbReference type="EMBL" id="FWWT01000014">
    <property type="protein sequence ID" value="SMB87552.1"/>
    <property type="molecule type" value="Genomic_DNA"/>
</dbReference>
<keyword evidence="3 6" id="KW-0489">Methyltransferase</keyword>
<organism evidence="7 8">
    <name type="scientific">Desulfonispora thiosulfatigenes DSM 11270</name>
    <dbReference type="NCBI Taxonomy" id="656914"/>
    <lineage>
        <taxon>Bacteria</taxon>
        <taxon>Bacillati</taxon>
        <taxon>Bacillota</taxon>
        <taxon>Clostridia</taxon>
        <taxon>Eubacteriales</taxon>
        <taxon>Peptococcaceae</taxon>
        <taxon>Desulfonispora</taxon>
    </lineage>
</organism>
<dbReference type="Proteomes" id="UP000192731">
    <property type="component" value="Unassembled WGS sequence"/>
</dbReference>
<comment type="caution">
    <text evidence="6">Lacks conserved residue(s) required for the propagation of feature annotation.</text>
</comment>
<dbReference type="SUPFAM" id="SSF53335">
    <property type="entry name" value="S-adenosyl-L-methionine-dependent methyltransferases"/>
    <property type="match status" value="1"/>
</dbReference>
<dbReference type="CDD" id="cd02440">
    <property type="entry name" value="AdoMet_MTases"/>
    <property type="match status" value="1"/>
</dbReference>
<evidence type="ECO:0000256" key="6">
    <source>
        <dbReference type="HAMAP-Rule" id="MF_00074"/>
    </source>
</evidence>
<dbReference type="InterPro" id="IPR029063">
    <property type="entry name" value="SAM-dependent_MTases_sf"/>
</dbReference>
<comment type="subcellular location">
    <subcellularLocation>
        <location evidence="6">Cytoplasm</location>
    </subcellularLocation>
</comment>
<comment type="similarity">
    <text evidence="6">Belongs to the methyltransferase superfamily. RNA methyltransferase RsmG family.</text>
</comment>
<evidence type="ECO:0000256" key="3">
    <source>
        <dbReference type="ARBA" id="ARBA00022603"/>
    </source>
</evidence>
<dbReference type="STRING" id="656914.SAMN00017405_1716"/>
<dbReference type="Pfam" id="PF02527">
    <property type="entry name" value="GidB"/>
    <property type="match status" value="1"/>
</dbReference>
<dbReference type="OrthoDB" id="9808773at2"/>
<dbReference type="GO" id="GO:0070043">
    <property type="term" value="F:rRNA (guanine-N7-)-methyltransferase activity"/>
    <property type="evidence" value="ECO:0007669"/>
    <property type="project" value="UniProtKB-UniRule"/>
</dbReference>
<keyword evidence="8" id="KW-1185">Reference proteome</keyword>
<evidence type="ECO:0000256" key="5">
    <source>
        <dbReference type="ARBA" id="ARBA00022691"/>
    </source>
</evidence>
<feature type="binding site" evidence="6">
    <location>
        <begin position="127"/>
        <end position="128"/>
    </location>
    <ligand>
        <name>S-adenosyl-L-methionine</name>
        <dbReference type="ChEBI" id="CHEBI:59789"/>
    </ligand>
</feature>
<sequence>MQEKLKRILTEEQIEFTGENIIKLTTFMDLLQEWNKKMNLTAIESDEEIMYKHFLDSLLCLKVWDKWENKKIIDIGTGAGFPGIPLKIFEDSIKIDLLDSLNKRLVFLENVIENLSLTNVNVIHGRAEDYGKDIDYRQGYDLVLARAVANLPILLEFCLPFVKVGGHFIALKGPEVQEELTNSEKALETLGGKYVDSKSFSLMNGQHQRNIMIFEKIFDTPDKYPRKAGIPKKRPIIK</sequence>
<reference evidence="7 8" key="1">
    <citation type="submission" date="2017-04" db="EMBL/GenBank/DDBJ databases">
        <authorList>
            <person name="Afonso C.L."/>
            <person name="Miller P.J."/>
            <person name="Scott M.A."/>
            <person name="Spackman E."/>
            <person name="Goraichik I."/>
            <person name="Dimitrov K.M."/>
            <person name="Suarez D.L."/>
            <person name="Swayne D.E."/>
        </authorList>
    </citation>
    <scope>NUCLEOTIDE SEQUENCE [LARGE SCALE GENOMIC DNA]</scope>
    <source>
        <strain evidence="7 8">DSM 11270</strain>
    </source>
</reference>
<dbReference type="FunFam" id="3.40.50.150:FF:000041">
    <property type="entry name" value="Ribosomal RNA small subunit methyltransferase G"/>
    <property type="match status" value="1"/>
</dbReference>
<dbReference type="InterPro" id="IPR003682">
    <property type="entry name" value="rRNA_ssu_MeTfrase_G"/>
</dbReference>
<keyword evidence="1 6" id="KW-0963">Cytoplasm</keyword>
<evidence type="ECO:0000313" key="7">
    <source>
        <dbReference type="EMBL" id="SMB87552.1"/>
    </source>
</evidence>
<evidence type="ECO:0000256" key="2">
    <source>
        <dbReference type="ARBA" id="ARBA00022552"/>
    </source>
</evidence>
<feature type="binding site" evidence="6">
    <location>
        <position position="76"/>
    </location>
    <ligand>
        <name>S-adenosyl-L-methionine</name>
        <dbReference type="ChEBI" id="CHEBI:59789"/>
    </ligand>
</feature>
<accession>A0A1W1V2K4</accession>
<proteinExistence type="inferred from homology"/>
<dbReference type="AlphaFoldDB" id="A0A1W1V2K4"/>
<gene>
    <name evidence="6" type="primary">rsmG</name>
    <name evidence="7" type="ORF">SAMN00017405_1716</name>
</gene>
<dbReference type="NCBIfam" id="TIGR00138">
    <property type="entry name" value="rsmG_gidB"/>
    <property type="match status" value="1"/>
</dbReference>
<comment type="function">
    <text evidence="6">Specifically methylates the N7 position of a guanine in 16S rRNA.</text>
</comment>
<dbReference type="PANTHER" id="PTHR31760:SF0">
    <property type="entry name" value="S-ADENOSYL-L-METHIONINE-DEPENDENT METHYLTRANSFERASES SUPERFAMILY PROTEIN"/>
    <property type="match status" value="1"/>
</dbReference>
<evidence type="ECO:0000256" key="4">
    <source>
        <dbReference type="ARBA" id="ARBA00022679"/>
    </source>
</evidence>
<protein>
    <recommendedName>
        <fullName evidence="6">Ribosomal RNA small subunit methyltransferase G</fullName>
        <ecNumber evidence="6">2.1.1.-</ecNumber>
    </recommendedName>
    <alternativeName>
        <fullName evidence="6">16S rRNA 7-methylguanosine methyltransferase</fullName>
        <shortName evidence="6">16S rRNA m7G methyltransferase</shortName>
    </alternativeName>
</protein>
<keyword evidence="5 6" id="KW-0949">S-adenosyl-L-methionine</keyword>
<feature type="binding site" evidence="6">
    <location>
        <position position="81"/>
    </location>
    <ligand>
        <name>S-adenosyl-L-methionine</name>
        <dbReference type="ChEBI" id="CHEBI:59789"/>
    </ligand>
</feature>
<keyword evidence="4 6" id="KW-0808">Transferase</keyword>
<feature type="binding site" evidence="6">
    <location>
        <position position="146"/>
    </location>
    <ligand>
        <name>S-adenosyl-L-methionine</name>
        <dbReference type="ChEBI" id="CHEBI:59789"/>
    </ligand>
</feature>
<dbReference type="EC" id="2.1.1.-" evidence="6"/>
<evidence type="ECO:0000313" key="8">
    <source>
        <dbReference type="Proteomes" id="UP000192731"/>
    </source>
</evidence>
<dbReference type="Gene3D" id="3.40.50.150">
    <property type="entry name" value="Vaccinia Virus protein VP39"/>
    <property type="match status" value="1"/>
</dbReference>
<keyword evidence="2 6" id="KW-0698">rRNA processing</keyword>
<dbReference type="PANTHER" id="PTHR31760">
    <property type="entry name" value="S-ADENOSYL-L-METHIONINE-DEPENDENT METHYLTRANSFERASES SUPERFAMILY PROTEIN"/>
    <property type="match status" value="1"/>
</dbReference>
<dbReference type="RefSeq" id="WP_084052700.1">
    <property type="nucleotide sequence ID" value="NZ_FWWT01000014.1"/>
</dbReference>